<name>A0A6G2BDC7_9ACTN</name>
<organism evidence="4 5">
    <name type="scientific">Streptomyces taklimakanensis</name>
    <dbReference type="NCBI Taxonomy" id="2569853"/>
    <lineage>
        <taxon>Bacteria</taxon>
        <taxon>Bacillati</taxon>
        <taxon>Actinomycetota</taxon>
        <taxon>Actinomycetes</taxon>
        <taxon>Kitasatosporales</taxon>
        <taxon>Streptomycetaceae</taxon>
        <taxon>Streptomyces</taxon>
    </lineage>
</organism>
<evidence type="ECO:0000256" key="1">
    <source>
        <dbReference type="ARBA" id="ARBA00021292"/>
    </source>
</evidence>
<keyword evidence="2" id="KW-0328">Glycosyltransferase</keyword>
<dbReference type="Pfam" id="PF13692">
    <property type="entry name" value="Glyco_trans_1_4"/>
    <property type="match status" value="2"/>
</dbReference>
<gene>
    <name evidence="4" type="ORF">F0L17_14395</name>
</gene>
<sequence length="659" mass="71606">MRVLVALPLYDQEPLPAGAFVTTREYVRGLVTAGHAVQVVTTVRDDSEPRTVDGVQVWPLRYWRRAVRAARPELLITHHGDRKAARIVAQTPGVAHLLMVHGMSENRELGSPGLVWFPSWACRSHYPAYRGRVLVLPPPIDPARYRTTPGRLVTLTGTTDAKGVDVLAAVAERMPGDRFLAVRTAGRQDPPMPRNVEFVDRTDPRAVYARTRVLLMPSVTESYGRAGVEAMLSGIPVLAAPLPGMREAFGDSAVYVPREDTGRWVEEIRRLDDPGVYAAASARARAHADALDHEGSLAAFEAACVGLLPAPVRPRGPRRATAPAAPPVGALRPAQVVAWVHFGVPYRRAGSETMLHTMMRALADAGRDVLVVCSAMEEAPATWHVDGVPYASLPPDAAEAAIRAGRPRAVVTHHDFAERAITLARGIGARSVLLVHSDFDLPARALAFGPDLCVYNTEWVRASLTGRYPETTRGESIVVRPPVLPGEHRAPVTGDRVTLVNLNRDKGVETWRGAAAALRRLPFLGVQGAHGRQVLRPILPNMRIIPQTSNMRRDVWARTRVLLMPSVYESYGMAGVEALASGIPVIAHPTPGLREALGEAGVFVDRADVPAWAREIRALYRDGDRRAEACAAAAARSAFLADQARTELDTWVQAVEGLL</sequence>
<dbReference type="Proteomes" id="UP000473014">
    <property type="component" value="Unassembled WGS sequence"/>
</dbReference>
<dbReference type="OrthoDB" id="3514870at2"/>
<comment type="caution">
    <text evidence="4">The sequence shown here is derived from an EMBL/GenBank/DDBJ whole genome shotgun (WGS) entry which is preliminary data.</text>
</comment>
<reference evidence="4 5" key="1">
    <citation type="submission" date="2019-11" db="EMBL/GenBank/DDBJ databases">
        <authorList>
            <person name="Yuan L."/>
        </authorList>
    </citation>
    <scope>NUCLEOTIDE SEQUENCE [LARGE SCALE GENOMIC DNA]</scope>
    <source>
        <strain evidence="4 5">TRM43335</strain>
    </source>
</reference>
<evidence type="ECO:0000313" key="4">
    <source>
        <dbReference type="EMBL" id="MTE20277.1"/>
    </source>
</evidence>
<accession>A0A6G2BDC7</accession>
<keyword evidence="3 4" id="KW-0808">Transferase</keyword>
<dbReference type="GO" id="GO:0016757">
    <property type="term" value="F:glycosyltransferase activity"/>
    <property type="evidence" value="ECO:0007669"/>
    <property type="project" value="UniProtKB-KW"/>
</dbReference>
<dbReference type="CDD" id="cd03801">
    <property type="entry name" value="GT4_PimA-like"/>
    <property type="match status" value="1"/>
</dbReference>
<evidence type="ECO:0000313" key="5">
    <source>
        <dbReference type="Proteomes" id="UP000473014"/>
    </source>
</evidence>
<protein>
    <recommendedName>
        <fullName evidence="1">D-inositol 3-phosphate glycosyltransferase</fullName>
    </recommendedName>
</protein>
<dbReference type="SUPFAM" id="SSF53756">
    <property type="entry name" value="UDP-Glycosyltransferase/glycogen phosphorylase"/>
    <property type="match status" value="2"/>
</dbReference>
<dbReference type="PANTHER" id="PTHR12526:SF510">
    <property type="entry name" value="D-INOSITOL 3-PHOSPHATE GLYCOSYLTRANSFERASE"/>
    <property type="match status" value="1"/>
</dbReference>
<dbReference type="Gene3D" id="3.40.50.2000">
    <property type="entry name" value="Glycogen Phosphorylase B"/>
    <property type="match status" value="3"/>
</dbReference>
<dbReference type="AlphaFoldDB" id="A0A6G2BDC7"/>
<proteinExistence type="predicted"/>
<keyword evidence="5" id="KW-1185">Reference proteome</keyword>
<evidence type="ECO:0000256" key="3">
    <source>
        <dbReference type="ARBA" id="ARBA00022679"/>
    </source>
</evidence>
<evidence type="ECO:0000256" key="2">
    <source>
        <dbReference type="ARBA" id="ARBA00022676"/>
    </source>
</evidence>
<dbReference type="EMBL" id="WIXO01000001">
    <property type="protein sequence ID" value="MTE20277.1"/>
    <property type="molecule type" value="Genomic_DNA"/>
</dbReference>
<dbReference type="PANTHER" id="PTHR12526">
    <property type="entry name" value="GLYCOSYLTRANSFERASE"/>
    <property type="match status" value="1"/>
</dbReference>